<evidence type="ECO:0000256" key="2">
    <source>
        <dbReference type="ARBA" id="ARBA00023002"/>
    </source>
</evidence>
<dbReference type="CDD" id="cd05233">
    <property type="entry name" value="SDR_c"/>
    <property type="match status" value="1"/>
</dbReference>
<dbReference type="PANTHER" id="PTHR24321:SF8">
    <property type="entry name" value="ESTRADIOL 17-BETA-DEHYDROGENASE 8-RELATED"/>
    <property type="match status" value="1"/>
</dbReference>
<gene>
    <name evidence="3" type="ORF">WQQ_08920</name>
</gene>
<dbReference type="STRING" id="1172194.WQQ_08920"/>
<dbReference type="AlphaFoldDB" id="I8TAK8"/>
<dbReference type="EMBL" id="AKGD01000001">
    <property type="protein sequence ID" value="EIT70755.1"/>
    <property type="molecule type" value="Genomic_DNA"/>
</dbReference>
<dbReference type="Proteomes" id="UP000003704">
    <property type="component" value="Unassembled WGS sequence"/>
</dbReference>
<dbReference type="PRINTS" id="PR00081">
    <property type="entry name" value="GDHRDH"/>
</dbReference>
<evidence type="ECO:0008006" key="5">
    <source>
        <dbReference type="Google" id="ProtNLM"/>
    </source>
</evidence>
<accession>I8TAK8</accession>
<name>I8TAK8_9GAMM</name>
<comment type="caution">
    <text evidence="3">The sequence shown here is derived from an EMBL/GenBank/DDBJ whole genome shotgun (WGS) entry which is preliminary data.</text>
</comment>
<dbReference type="SUPFAM" id="SSF51735">
    <property type="entry name" value="NAD(P)-binding Rossmann-fold domains"/>
    <property type="match status" value="1"/>
</dbReference>
<evidence type="ECO:0000256" key="1">
    <source>
        <dbReference type="ARBA" id="ARBA00006484"/>
    </source>
</evidence>
<comment type="similarity">
    <text evidence="1">Belongs to the short-chain dehydrogenases/reductases (SDR) family.</text>
</comment>
<dbReference type="NCBIfam" id="NF005559">
    <property type="entry name" value="PRK07231.1"/>
    <property type="match status" value="1"/>
</dbReference>
<reference evidence="3 4" key="1">
    <citation type="journal article" date="2012" name="J. Bacteriol.">
        <title>Genome Sequence of n-Alkane-Degrading Hydrocarboniphaga effusa Strain AP103T (ATCC BAA-332T).</title>
        <authorList>
            <person name="Chang H.K."/>
            <person name="Zylstra G.J."/>
            <person name="Chae J.C."/>
        </authorList>
    </citation>
    <scope>NUCLEOTIDE SEQUENCE [LARGE SCALE GENOMIC DNA]</scope>
    <source>
        <strain evidence="3 4">AP103</strain>
    </source>
</reference>
<proteinExistence type="inferred from homology"/>
<dbReference type="Gene3D" id="3.40.50.720">
    <property type="entry name" value="NAD(P)-binding Rossmann-like Domain"/>
    <property type="match status" value="1"/>
</dbReference>
<evidence type="ECO:0000313" key="4">
    <source>
        <dbReference type="Proteomes" id="UP000003704"/>
    </source>
</evidence>
<evidence type="ECO:0000313" key="3">
    <source>
        <dbReference type="EMBL" id="EIT70755.1"/>
    </source>
</evidence>
<dbReference type="InterPro" id="IPR002347">
    <property type="entry name" value="SDR_fam"/>
</dbReference>
<protein>
    <recommendedName>
        <fullName evidence="5">Short-chain dehydrogenase/reductase SDR</fullName>
    </recommendedName>
</protein>
<keyword evidence="2" id="KW-0560">Oxidoreductase</keyword>
<dbReference type="RefSeq" id="WP_007183848.1">
    <property type="nucleotide sequence ID" value="NZ_AKGD01000001.1"/>
</dbReference>
<dbReference type="PANTHER" id="PTHR24321">
    <property type="entry name" value="DEHYDROGENASES, SHORT CHAIN"/>
    <property type="match status" value="1"/>
</dbReference>
<dbReference type="PRINTS" id="PR00080">
    <property type="entry name" value="SDRFAMILY"/>
</dbReference>
<dbReference type="GO" id="GO:0016491">
    <property type="term" value="F:oxidoreductase activity"/>
    <property type="evidence" value="ECO:0007669"/>
    <property type="project" value="UniProtKB-KW"/>
</dbReference>
<dbReference type="InterPro" id="IPR036291">
    <property type="entry name" value="NAD(P)-bd_dom_sf"/>
</dbReference>
<keyword evidence="4" id="KW-1185">Reference proteome</keyword>
<dbReference type="PATRIC" id="fig|1172194.4.peg.852"/>
<dbReference type="FunFam" id="3.40.50.720:FF:000084">
    <property type="entry name" value="Short-chain dehydrogenase reductase"/>
    <property type="match status" value="1"/>
</dbReference>
<organism evidence="3 4">
    <name type="scientific">Hydrocarboniphaga effusa AP103</name>
    <dbReference type="NCBI Taxonomy" id="1172194"/>
    <lineage>
        <taxon>Bacteria</taxon>
        <taxon>Pseudomonadati</taxon>
        <taxon>Pseudomonadota</taxon>
        <taxon>Gammaproteobacteria</taxon>
        <taxon>Nevskiales</taxon>
        <taxon>Nevskiaceae</taxon>
        <taxon>Hydrocarboniphaga</taxon>
    </lineage>
</organism>
<dbReference type="Pfam" id="PF13561">
    <property type="entry name" value="adh_short_C2"/>
    <property type="match status" value="1"/>
</dbReference>
<sequence length="250" mass="26470">MTAALARRFENKVALVTGAGAGIGRAVALRLVEEGARVFAVSRGDNVDELAALHPQRIIAHRADVGVPEQIEAMVAACVERCGRIDVLCNNAGISHGGTPLHEIDLVLWDRIMDVNLRGAFVVLKHVLPVMMRQRSGSIINMSSVGGMRPAVGSAAYIVGKAGLNMLTRIAALEYVDHGIRINAVAPGTIRTPLVERSGAALIEFKESVTPMHRLGTPEEIAALTAFLASDEASYITGAIYAIDGGRCAE</sequence>